<dbReference type="AlphaFoldDB" id="A0A9W7A4C8"/>
<dbReference type="GO" id="GO:0016197">
    <property type="term" value="P:endosomal transport"/>
    <property type="evidence" value="ECO:0007669"/>
    <property type="project" value="TreeGrafter"/>
</dbReference>
<dbReference type="GO" id="GO:0003779">
    <property type="term" value="F:actin binding"/>
    <property type="evidence" value="ECO:0007669"/>
    <property type="project" value="TreeGrafter"/>
</dbReference>
<sequence length="876" mass="96055">MDLNTAHEPSSWRNVGPVPYRLLSFPPQPKQPPFTSGSLKKTFHASLPNANASVVFRLSYEGKGDLYILQNPQNIISYPPLSSSSNDDIPYNAVNTMGFDSSSEILYVILDNGTTLNYRLRNFLHKDPTPVLTFDAAPTITQSSMVRIEKVHHGHNGGGFAILLNDYHLTRVTFQAEGEGSTEIKTTMPEVQTVKTLTSGPDYRPIVTPLGLKRHCNQLRITPTTVTIHPSGALCITFTNNTVISVDLPNPNPSANFSNPKSIPFAPTKLSYSHNGNFCAMLASLDDNDNSSSTVIVTSSDFASVITRFTLPELYSKPTHLTWSGDDAVVAVYPLGFGVLGPYGDWTFFDGDVSDHEVLREIDGLRFTGVGGQRLLHRVPKPLVDIFTPGSIHPASLLVGEGEGTEGVEDVVDALCDVYGETRITLANAVRGKGGIATANGFKLARVISTLEKRGYYGSAKEWKERKCLADDVAKIMPRLGVEVGKYLGTGGGKGVVGMIEAFVLQNKTMPANKLTHNVLLIAKAHPLPSLLSLIALYLHDVNVVASKQVLQLETDPTSKTMAMCEMKMHNEAAGVACESNDGDLMSYVLHSFEKHCGKDRNKFYSAIATWGKGIRGLVKSMASEGETKEIMTMLIKADDILEAGNSVAKEYLEERAMGGGEGKLEEVKKIWGLKQGAGWKERAEEEELLIKEQKRLTMVLGDFSCPINTSVIGLISAVIKHARVDPRDSSVCFNEAGGLSKKFKLTERRFLTAKLWALGESQQWGSFRAMSAEAAGETRGERSDPQITLLLSPRNSNTLIVHFHATSVVVRQINTATFAKIAAKFNQPSVEIGRYVSLVSNKEQVRGWEERTTTTRVWSDEDVELERRDTKNFIN</sequence>
<dbReference type="GO" id="GO:0006886">
    <property type="term" value="P:intracellular protein transport"/>
    <property type="evidence" value="ECO:0007669"/>
    <property type="project" value="InterPro"/>
</dbReference>
<reference evidence="3" key="1">
    <citation type="journal article" date="2023" name="Commun. Biol.">
        <title>Genome analysis of Parmales, the sister group of diatoms, reveals the evolutionary specialization of diatoms from phago-mixotrophs to photoautotrophs.</title>
        <authorList>
            <person name="Ban H."/>
            <person name="Sato S."/>
            <person name="Yoshikawa S."/>
            <person name="Yamada K."/>
            <person name="Nakamura Y."/>
            <person name="Ichinomiya M."/>
            <person name="Sato N."/>
            <person name="Blanc-Mathieu R."/>
            <person name="Endo H."/>
            <person name="Kuwata A."/>
            <person name="Ogata H."/>
        </authorList>
    </citation>
    <scope>NUCLEOTIDE SEQUENCE [LARGE SCALE GENOMIC DNA]</scope>
</reference>
<gene>
    <name evidence="2" type="ORF">TL16_g03476</name>
</gene>
<dbReference type="EMBL" id="BLQM01000092">
    <property type="protein sequence ID" value="GMH62453.1"/>
    <property type="molecule type" value="Genomic_DNA"/>
</dbReference>
<dbReference type="InterPro" id="IPR016534">
    <property type="entry name" value="VPS16"/>
</dbReference>
<dbReference type="Proteomes" id="UP001162640">
    <property type="component" value="Unassembled WGS sequence"/>
</dbReference>
<feature type="domain" description="Vps16 N-terminal" evidence="1">
    <location>
        <begin position="291"/>
        <end position="399"/>
    </location>
</feature>
<evidence type="ECO:0000313" key="3">
    <source>
        <dbReference type="Proteomes" id="UP001162640"/>
    </source>
</evidence>
<organism evidence="2 3">
    <name type="scientific">Triparma laevis f. inornata</name>
    <dbReference type="NCBI Taxonomy" id="1714386"/>
    <lineage>
        <taxon>Eukaryota</taxon>
        <taxon>Sar</taxon>
        <taxon>Stramenopiles</taxon>
        <taxon>Ochrophyta</taxon>
        <taxon>Bolidophyceae</taxon>
        <taxon>Parmales</taxon>
        <taxon>Triparmaceae</taxon>
        <taxon>Triparma</taxon>
    </lineage>
</organism>
<dbReference type="GO" id="GO:0005765">
    <property type="term" value="C:lysosomal membrane"/>
    <property type="evidence" value="ECO:0007669"/>
    <property type="project" value="TreeGrafter"/>
</dbReference>
<comment type="caution">
    <text evidence="2">The sequence shown here is derived from an EMBL/GenBank/DDBJ whole genome shotgun (WGS) entry which is preliminary data.</text>
</comment>
<dbReference type="PANTHER" id="PTHR12811:SF0">
    <property type="entry name" value="VACUOLAR PROTEIN SORTING-ASSOCIATED PROTEIN 16 HOMOLOG"/>
    <property type="match status" value="1"/>
</dbReference>
<dbReference type="SUPFAM" id="SSF63829">
    <property type="entry name" value="Calcium-dependent phosphotriesterase"/>
    <property type="match status" value="1"/>
</dbReference>
<dbReference type="GO" id="GO:0030897">
    <property type="term" value="C:HOPS complex"/>
    <property type="evidence" value="ECO:0007669"/>
    <property type="project" value="TreeGrafter"/>
</dbReference>
<evidence type="ECO:0000313" key="2">
    <source>
        <dbReference type="EMBL" id="GMH62453.1"/>
    </source>
</evidence>
<dbReference type="Pfam" id="PF04841">
    <property type="entry name" value="Vps16_N"/>
    <property type="match status" value="1"/>
</dbReference>
<proteinExistence type="predicted"/>
<name>A0A9W7A4C8_9STRA</name>
<accession>A0A9W7A4C8</accession>
<dbReference type="PANTHER" id="PTHR12811">
    <property type="entry name" value="VACUOLAR PROTEIN SORTING VPS16"/>
    <property type="match status" value="1"/>
</dbReference>
<dbReference type="InterPro" id="IPR006926">
    <property type="entry name" value="Vps16_N"/>
</dbReference>
<evidence type="ECO:0000259" key="1">
    <source>
        <dbReference type="Pfam" id="PF04841"/>
    </source>
</evidence>
<protein>
    <recommendedName>
        <fullName evidence="1">Vps16 N-terminal domain-containing protein</fullName>
    </recommendedName>
</protein>
<dbReference type="GO" id="GO:0005768">
    <property type="term" value="C:endosome"/>
    <property type="evidence" value="ECO:0007669"/>
    <property type="project" value="TreeGrafter"/>
</dbReference>
<dbReference type="GO" id="GO:0042144">
    <property type="term" value="P:vacuole fusion, non-autophagic"/>
    <property type="evidence" value="ECO:0007669"/>
    <property type="project" value="TreeGrafter"/>
</dbReference>